<gene>
    <name evidence="1" type="ORF">EA795_19165</name>
</gene>
<dbReference type="GeneID" id="84611160"/>
<dbReference type="Pfam" id="PF03837">
    <property type="entry name" value="RecT"/>
    <property type="match status" value="1"/>
</dbReference>
<dbReference type="Proteomes" id="UP000269134">
    <property type="component" value="Unassembled WGS sequence"/>
</dbReference>
<evidence type="ECO:0000313" key="1">
    <source>
        <dbReference type="EMBL" id="RMH97302.1"/>
    </source>
</evidence>
<comment type="caution">
    <text evidence="1">The sequence shown here is derived from an EMBL/GenBank/DDBJ whole genome shotgun (WGS) entry which is preliminary data.</text>
</comment>
<protein>
    <recommendedName>
        <fullName evidence="3">RecT family protein</fullName>
    </recommendedName>
</protein>
<name>A0ABX9UVB7_9GAMM</name>
<organism evidence="1 2">
    <name type="scientific">Stutzerimonas nitrititolerans</name>
    <dbReference type="NCBI Taxonomy" id="2482751"/>
    <lineage>
        <taxon>Bacteria</taxon>
        <taxon>Pseudomonadati</taxon>
        <taxon>Pseudomonadota</taxon>
        <taxon>Gammaproteobacteria</taxon>
        <taxon>Pseudomonadales</taxon>
        <taxon>Pseudomonadaceae</taxon>
        <taxon>Stutzerimonas</taxon>
    </lineage>
</organism>
<sequence length="255" mass="28374">MTDLAVSPSKGFSLTPQSLDEAMRFADILAKSSIVPKDFNGNPGNILVAIQWGLELGLQPMQAMQNIAVINGRPALWGDAVIALVRGSPLCEYIYETDDGHTATCRVKRRGEDEQVRTYSMDDAKLAGLQGKSGPWTQHPKRMRQMRARAFALRDVFPDVLRGMPVAEEVQDMVSERDIGAAHRPDPQQQALPTSLPAYPDEKLAEMLPTWQTAIAEDKTTPERIIKMVQSKHVLTDEQRQKIMELQPALEGQSE</sequence>
<dbReference type="EMBL" id="RFFL01000019">
    <property type="protein sequence ID" value="RMH97302.1"/>
    <property type="molecule type" value="Genomic_DNA"/>
</dbReference>
<keyword evidence="2" id="KW-1185">Reference proteome</keyword>
<evidence type="ECO:0000313" key="2">
    <source>
        <dbReference type="Proteomes" id="UP000269134"/>
    </source>
</evidence>
<reference evidence="1 2" key="1">
    <citation type="submission" date="2018-10" db="EMBL/GenBank/DDBJ databases">
        <title>Pseudomonas sp. GL14 genome.</title>
        <authorList>
            <person name="Peng J."/>
            <person name="Liu Z.-P."/>
        </authorList>
    </citation>
    <scope>NUCLEOTIDE SEQUENCE [LARGE SCALE GENOMIC DNA]</scope>
    <source>
        <strain evidence="1 2">GL14</strain>
    </source>
</reference>
<proteinExistence type="predicted"/>
<dbReference type="RefSeq" id="WP_122078996.1">
    <property type="nucleotide sequence ID" value="NZ_RFFL01000019.1"/>
</dbReference>
<dbReference type="InterPro" id="IPR018330">
    <property type="entry name" value="RecT_fam"/>
</dbReference>
<accession>A0ABX9UVB7</accession>
<evidence type="ECO:0008006" key="3">
    <source>
        <dbReference type="Google" id="ProtNLM"/>
    </source>
</evidence>